<gene>
    <name evidence="2" type="ORF">SFOMI_5366</name>
</gene>
<comment type="caution">
    <text evidence="2">The sequence shown here is derived from an EMBL/GenBank/DDBJ whole genome shotgun (WGS) entry which is preliminary data.</text>
</comment>
<name>A0A292ZPF0_SPHSA</name>
<proteinExistence type="predicted"/>
<dbReference type="GO" id="GO:0003677">
    <property type="term" value="F:DNA binding"/>
    <property type="evidence" value="ECO:0007669"/>
    <property type="project" value="InterPro"/>
</dbReference>
<dbReference type="RefSeq" id="WP_052757586.1">
    <property type="nucleotide sequence ID" value="NZ_BEWI01000034.1"/>
</dbReference>
<reference evidence="2 3" key="2">
    <citation type="journal article" date="2013" name="Environ. Sci. Technol.">
        <title>The 4-tert-butylphenol-utilizing bacterium Sphingobium fuliginis OMI can degrade bisphenols via phenolic ring hydroxylation and meta-cleavage pathway.</title>
        <authorList>
            <person name="Ogata Y."/>
            <person name="Goda S."/>
            <person name="Toyama T."/>
            <person name="Sei K."/>
            <person name="Ike M."/>
        </authorList>
    </citation>
    <scope>NUCLEOTIDE SEQUENCE [LARGE SCALE GENOMIC DNA]</scope>
    <source>
        <strain evidence="2 3">OMI</strain>
    </source>
</reference>
<feature type="domain" description="HTH cro/C1-type" evidence="1">
    <location>
        <begin position="19"/>
        <end position="73"/>
    </location>
</feature>
<dbReference type="Gene3D" id="1.10.260.40">
    <property type="entry name" value="lambda repressor-like DNA-binding domains"/>
    <property type="match status" value="1"/>
</dbReference>
<evidence type="ECO:0000313" key="2">
    <source>
        <dbReference type="EMBL" id="GAY24781.1"/>
    </source>
</evidence>
<protein>
    <submittedName>
        <fullName evidence="2">Transcriptional regulator, Cro/CI family</fullName>
    </submittedName>
</protein>
<sequence>MREKSTEETLDVELIAKAMRMIRTERRLKPSEVAKVMGLPVRSYEHLESGKGRISYERVCRFAEATNSDADALWSVLQIGSPEFALLCADNKGMSIVISFMRELHEKLGEDMIFLEPGAMIGGMSRLVNEWVAHVRQRDTYAEKWLELQKGKSRKSAALPAGLRKGRLAET</sequence>
<organism evidence="2 3">
    <name type="scientific">Sphingobium fuliginis (strain ATCC 27551)</name>
    <dbReference type="NCBI Taxonomy" id="336203"/>
    <lineage>
        <taxon>Bacteria</taxon>
        <taxon>Pseudomonadati</taxon>
        <taxon>Pseudomonadota</taxon>
        <taxon>Alphaproteobacteria</taxon>
        <taxon>Sphingomonadales</taxon>
        <taxon>Sphingomonadaceae</taxon>
        <taxon>Sphingobium</taxon>
    </lineage>
</organism>
<dbReference type="Proteomes" id="UP000221538">
    <property type="component" value="Unassembled WGS sequence"/>
</dbReference>
<dbReference type="AlphaFoldDB" id="A0A292ZPF0"/>
<accession>A0A292ZPF0</accession>
<dbReference type="Pfam" id="PF13560">
    <property type="entry name" value="HTH_31"/>
    <property type="match status" value="1"/>
</dbReference>
<dbReference type="CDD" id="cd00093">
    <property type="entry name" value="HTH_XRE"/>
    <property type="match status" value="1"/>
</dbReference>
<dbReference type="SUPFAM" id="SSF47413">
    <property type="entry name" value="lambda repressor-like DNA-binding domains"/>
    <property type="match status" value="1"/>
</dbReference>
<evidence type="ECO:0000313" key="3">
    <source>
        <dbReference type="Proteomes" id="UP000221538"/>
    </source>
</evidence>
<dbReference type="InterPro" id="IPR001387">
    <property type="entry name" value="Cro/C1-type_HTH"/>
</dbReference>
<reference evidence="2 3" key="1">
    <citation type="journal article" date="2013" name="Biodegradation">
        <title>Occurrence of 4-tert-butylphenol (4-t-BP) biodegradation in an aquatic sample caused by the presence of Spirodela polyrrhiza and isolation of a 4-t-BP-utilizing bacterium.</title>
        <authorList>
            <person name="Ogata Y."/>
            <person name="Toyama T."/>
            <person name="Yu N."/>
            <person name="Wang X."/>
            <person name="Sei K."/>
            <person name="Ike M."/>
        </authorList>
    </citation>
    <scope>NUCLEOTIDE SEQUENCE [LARGE SCALE GENOMIC DNA]</scope>
    <source>
        <strain evidence="2 3">OMI</strain>
    </source>
</reference>
<dbReference type="EMBL" id="BEWI01000034">
    <property type="protein sequence ID" value="GAY24781.1"/>
    <property type="molecule type" value="Genomic_DNA"/>
</dbReference>
<dbReference type="InterPro" id="IPR010982">
    <property type="entry name" value="Lambda_DNA-bd_dom_sf"/>
</dbReference>
<dbReference type="PROSITE" id="PS50943">
    <property type="entry name" value="HTH_CROC1"/>
    <property type="match status" value="1"/>
</dbReference>
<evidence type="ECO:0000259" key="1">
    <source>
        <dbReference type="PROSITE" id="PS50943"/>
    </source>
</evidence>
<dbReference type="SMART" id="SM00530">
    <property type="entry name" value="HTH_XRE"/>
    <property type="match status" value="1"/>
</dbReference>